<feature type="compositionally biased region" description="Polar residues" evidence="10">
    <location>
        <begin position="141"/>
        <end position="160"/>
    </location>
</feature>
<comment type="caution">
    <text evidence="12">The sequence shown here is derived from an EMBL/GenBank/DDBJ whole genome shotgun (WGS) entry which is preliminary data.</text>
</comment>
<dbReference type="GO" id="GO:0003779">
    <property type="term" value="F:actin binding"/>
    <property type="evidence" value="ECO:0007669"/>
    <property type="project" value="UniProtKB-KW"/>
</dbReference>
<keyword evidence="8" id="KW-0206">Cytoskeleton</keyword>
<dbReference type="SUPFAM" id="SSF118370">
    <property type="entry name" value="Vasodilator-stimulated phosphoprotein, VASP, tetramerisation domain"/>
    <property type="match status" value="1"/>
</dbReference>
<dbReference type="GO" id="GO:0030027">
    <property type="term" value="C:lamellipodium"/>
    <property type="evidence" value="ECO:0007669"/>
    <property type="project" value="UniProtKB-SubCell"/>
</dbReference>
<dbReference type="Pfam" id="PF08776">
    <property type="entry name" value="VASP_tetra"/>
    <property type="match status" value="1"/>
</dbReference>
<feature type="compositionally biased region" description="Pro residues" evidence="10">
    <location>
        <begin position="231"/>
        <end position="241"/>
    </location>
</feature>
<dbReference type="CDD" id="cd01207">
    <property type="entry name" value="EVH1_Ena_VASP-like"/>
    <property type="match status" value="1"/>
</dbReference>
<dbReference type="InterPro" id="IPR011993">
    <property type="entry name" value="PH-like_dom_sf"/>
</dbReference>
<evidence type="ECO:0000256" key="9">
    <source>
        <dbReference type="ARBA" id="ARBA00023273"/>
    </source>
</evidence>
<dbReference type="InterPro" id="IPR038023">
    <property type="entry name" value="VASP_sf"/>
</dbReference>
<dbReference type="InterPro" id="IPR000697">
    <property type="entry name" value="WH1/EVH1_dom"/>
</dbReference>
<protein>
    <recommendedName>
        <fullName evidence="11">WH1 domain-containing protein</fullName>
    </recommendedName>
</protein>
<evidence type="ECO:0000313" key="12">
    <source>
        <dbReference type="EMBL" id="CAH1791942.1"/>
    </source>
</evidence>
<dbReference type="Gene3D" id="2.30.29.30">
    <property type="entry name" value="Pleckstrin-homology domain (PH domain)/Phosphotyrosine-binding domain (PTB)"/>
    <property type="match status" value="1"/>
</dbReference>
<organism evidence="12 13">
    <name type="scientific">Owenia fusiformis</name>
    <name type="common">Polychaete worm</name>
    <dbReference type="NCBI Taxonomy" id="6347"/>
    <lineage>
        <taxon>Eukaryota</taxon>
        <taxon>Metazoa</taxon>
        <taxon>Spiralia</taxon>
        <taxon>Lophotrochozoa</taxon>
        <taxon>Annelida</taxon>
        <taxon>Polychaeta</taxon>
        <taxon>Sedentaria</taxon>
        <taxon>Canalipalpata</taxon>
        <taxon>Sabellida</taxon>
        <taxon>Oweniida</taxon>
        <taxon>Oweniidae</taxon>
        <taxon>Owenia</taxon>
    </lineage>
</organism>
<evidence type="ECO:0000259" key="11">
    <source>
        <dbReference type="PROSITE" id="PS50229"/>
    </source>
</evidence>
<evidence type="ECO:0000256" key="10">
    <source>
        <dbReference type="SAM" id="MobiDB-lite"/>
    </source>
</evidence>
<dbReference type="PANTHER" id="PTHR11202:SF22">
    <property type="entry name" value="PROTEIN ENABLED"/>
    <property type="match status" value="1"/>
</dbReference>
<comment type="similarity">
    <text evidence="3">Belongs to the Ena/VASP family.</text>
</comment>
<dbReference type="PRINTS" id="PR01217">
    <property type="entry name" value="PRICHEXTENSN"/>
</dbReference>
<proteinExistence type="inferred from homology"/>
<evidence type="ECO:0000256" key="5">
    <source>
        <dbReference type="ARBA" id="ARBA00022553"/>
    </source>
</evidence>
<feature type="compositionally biased region" description="Polar residues" evidence="10">
    <location>
        <begin position="419"/>
        <end position="450"/>
    </location>
</feature>
<feature type="compositionally biased region" description="Low complexity" evidence="10">
    <location>
        <begin position="123"/>
        <end position="140"/>
    </location>
</feature>
<feature type="domain" description="WH1" evidence="11">
    <location>
        <begin position="1"/>
        <end position="114"/>
    </location>
</feature>
<keyword evidence="13" id="KW-1185">Reference proteome</keyword>
<sequence>MSQQPEHSIVSSRASVMIYDDANKKWVPSGGVQTLSKVQIYHHSQNNTFRVVGRRLTDHEVVINCAILKGLKYNKATPTFHQWRDQRQVYGLNFGGTEDAENFADTMMTALERLNTIYQASKQQQQQQQQPQQAQQPQQQIYSRPQVQSESGPAQRDSNYGQSNVYVQNANGPAAEVDERLQREEEYSRPAHMQHARTPSAGRPAPAIYAEAQQTPRQAEPQPARATSQPPVAPQPPPVAPTPAAQAAPPQPPPAPPAPPAGGPPKPPGPPPAISPTATPPAPPAPAGGGPPPPPPPPPAPAPPPLGGSGGLADALAKQQSRLKKTNLDENSPDDSSNSINNSLGSGRDTIGRSAMRGSSGSSAGGGGGFDLMSEMQKKLAARKAKSEGKDEPAPAPAPAATNTTSKPWEREGKPPSGPSTNNGTSTPTKINTTNGSASPATSRKNSLSRLVNPDMQLVNGALGASPGDLETMKQEILTEMRREVQKAKDEIIEVIKIELGRR</sequence>
<evidence type="ECO:0000256" key="4">
    <source>
        <dbReference type="ARBA" id="ARBA00022490"/>
    </source>
</evidence>
<keyword evidence="7" id="KW-0009">Actin-binding</keyword>
<dbReference type="GO" id="GO:0030054">
    <property type="term" value="C:cell junction"/>
    <property type="evidence" value="ECO:0007669"/>
    <property type="project" value="UniProtKB-ARBA"/>
</dbReference>
<evidence type="ECO:0000256" key="1">
    <source>
        <dbReference type="ARBA" id="ARBA00004245"/>
    </source>
</evidence>
<dbReference type="SMART" id="SM00461">
    <property type="entry name" value="WH1"/>
    <property type="match status" value="1"/>
</dbReference>
<dbReference type="SUPFAM" id="SSF50729">
    <property type="entry name" value="PH domain-like"/>
    <property type="match status" value="1"/>
</dbReference>
<evidence type="ECO:0000256" key="6">
    <source>
        <dbReference type="ARBA" id="ARBA00023036"/>
    </source>
</evidence>
<feature type="region of interest" description="Disordered" evidence="10">
    <location>
        <begin position="122"/>
        <end position="160"/>
    </location>
</feature>
<feature type="region of interest" description="Disordered" evidence="10">
    <location>
        <begin position="181"/>
        <end position="454"/>
    </location>
</feature>
<dbReference type="FunFam" id="2.30.29.30:FF:000047">
    <property type="entry name" value="vasodilator-stimulated phosphoprotein isoform X2"/>
    <property type="match status" value="1"/>
</dbReference>
<feature type="compositionally biased region" description="Low complexity" evidence="10">
    <location>
        <begin position="334"/>
        <end position="343"/>
    </location>
</feature>
<feature type="compositionally biased region" description="Pro residues" evidence="10">
    <location>
        <begin position="249"/>
        <end position="306"/>
    </location>
</feature>
<dbReference type="PANTHER" id="PTHR11202">
    <property type="entry name" value="SPROUTY-RELATED, EVH1 DOMAIN-CONTAINING PROTEIN FAMILY MEMBER"/>
    <property type="match status" value="1"/>
</dbReference>
<accession>A0A8S4PFY8</accession>
<dbReference type="EMBL" id="CAIIXF020000008">
    <property type="protein sequence ID" value="CAH1791942.1"/>
    <property type="molecule type" value="Genomic_DNA"/>
</dbReference>
<feature type="compositionally biased region" description="Low complexity" evidence="10">
    <location>
        <begin position="352"/>
        <end position="362"/>
    </location>
</feature>
<dbReference type="GO" id="GO:0005829">
    <property type="term" value="C:cytosol"/>
    <property type="evidence" value="ECO:0007669"/>
    <property type="project" value="UniProtKB-ARBA"/>
</dbReference>
<reference evidence="12" key="1">
    <citation type="submission" date="2022-03" db="EMBL/GenBank/DDBJ databases">
        <authorList>
            <person name="Martin C."/>
        </authorList>
    </citation>
    <scope>NUCLEOTIDE SEQUENCE</scope>
</reference>
<dbReference type="PROSITE" id="PS50229">
    <property type="entry name" value="WH1"/>
    <property type="match status" value="1"/>
</dbReference>
<name>A0A8S4PFY8_OWEFU</name>
<dbReference type="AlphaFoldDB" id="A0A8S4PFY8"/>
<evidence type="ECO:0000256" key="2">
    <source>
        <dbReference type="ARBA" id="ARBA00004510"/>
    </source>
</evidence>
<keyword evidence="4" id="KW-0963">Cytoplasm</keyword>
<dbReference type="GO" id="GO:0005856">
    <property type="term" value="C:cytoskeleton"/>
    <property type="evidence" value="ECO:0007669"/>
    <property type="project" value="UniProtKB-SubCell"/>
</dbReference>
<evidence type="ECO:0000313" key="13">
    <source>
        <dbReference type="Proteomes" id="UP000749559"/>
    </source>
</evidence>
<evidence type="ECO:0000256" key="8">
    <source>
        <dbReference type="ARBA" id="ARBA00023212"/>
    </source>
</evidence>
<dbReference type="Pfam" id="PF00568">
    <property type="entry name" value="WH1"/>
    <property type="match status" value="1"/>
</dbReference>
<keyword evidence="6" id="KW-0729">SH3-binding</keyword>
<evidence type="ECO:0000256" key="3">
    <source>
        <dbReference type="ARBA" id="ARBA00009785"/>
    </source>
</evidence>
<dbReference type="GO" id="GO:0017124">
    <property type="term" value="F:SH3 domain binding"/>
    <property type="evidence" value="ECO:0007669"/>
    <property type="project" value="UniProtKB-KW"/>
</dbReference>
<comment type="subcellular location">
    <subcellularLocation>
        <location evidence="2">Cell projection</location>
        <location evidence="2">Lamellipodium</location>
    </subcellularLocation>
    <subcellularLocation>
        <location evidence="1">Cytoplasm</location>
        <location evidence="1">Cytoskeleton</location>
    </subcellularLocation>
</comment>
<evidence type="ECO:0000256" key="7">
    <source>
        <dbReference type="ARBA" id="ARBA00023203"/>
    </source>
</evidence>
<dbReference type="InterPro" id="IPR014885">
    <property type="entry name" value="VASP_tetra"/>
</dbReference>
<dbReference type="OrthoDB" id="31170at2759"/>
<keyword evidence="5" id="KW-0597">Phosphoprotein</keyword>
<dbReference type="Proteomes" id="UP000749559">
    <property type="component" value="Unassembled WGS sequence"/>
</dbReference>
<gene>
    <name evidence="12" type="ORF">OFUS_LOCUS16976</name>
</gene>
<dbReference type="Gene3D" id="1.20.5.1160">
    <property type="entry name" value="Vasodilator-stimulated phosphoprotein"/>
    <property type="match status" value="1"/>
</dbReference>
<keyword evidence="9" id="KW-0966">Cell projection</keyword>